<dbReference type="InterPro" id="IPR000014">
    <property type="entry name" value="PAS"/>
</dbReference>
<dbReference type="PROSITE" id="PS50112">
    <property type="entry name" value="PAS"/>
    <property type="match status" value="1"/>
</dbReference>
<gene>
    <name evidence="13" type="ORF">EYS42_12705</name>
</gene>
<evidence type="ECO:0000313" key="14">
    <source>
        <dbReference type="Proteomes" id="UP000292120"/>
    </source>
</evidence>
<dbReference type="Pfam" id="PF00072">
    <property type="entry name" value="Response_reg"/>
    <property type="match status" value="1"/>
</dbReference>
<evidence type="ECO:0000256" key="4">
    <source>
        <dbReference type="ARBA" id="ARBA00022553"/>
    </source>
</evidence>
<proteinExistence type="predicted"/>
<accession>A0A4Q9H1J5</accession>
<dbReference type="OrthoDB" id="9770795at2"/>
<dbReference type="SUPFAM" id="SSF52172">
    <property type="entry name" value="CheY-like"/>
    <property type="match status" value="1"/>
</dbReference>
<dbReference type="GO" id="GO:0000155">
    <property type="term" value="F:phosphorelay sensor kinase activity"/>
    <property type="evidence" value="ECO:0007669"/>
    <property type="project" value="InterPro"/>
</dbReference>
<dbReference type="CDD" id="cd00082">
    <property type="entry name" value="HisKA"/>
    <property type="match status" value="1"/>
</dbReference>
<dbReference type="EC" id="2.7.13.3" evidence="3"/>
<comment type="caution">
    <text evidence="13">The sequence shown here is derived from an EMBL/GenBank/DDBJ whole genome shotgun (WGS) entry which is preliminary data.</text>
</comment>
<dbReference type="PROSITE" id="PS50110">
    <property type="entry name" value="RESPONSE_REGULATORY"/>
    <property type="match status" value="1"/>
</dbReference>
<dbReference type="PANTHER" id="PTHR43047">
    <property type="entry name" value="TWO-COMPONENT HISTIDINE PROTEIN KINASE"/>
    <property type="match status" value="1"/>
</dbReference>
<dbReference type="Gene3D" id="3.30.450.20">
    <property type="entry name" value="PAS domain"/>
    <property type="match status" value="2"/>
</dbReference>
<evidence type="ECO:0000259" key="11">
    <source>
        <dbReference type="PROSITE" id="PS50112"/>
    </source>
</evidence>
<dbReference type="Pfam" id="PF08448">
    <property type="entry name" value="PAS_4"/>
    <property type="match status" value="1"/>
</dbReference>
<keyword evidence="14" id="KW-1185">Reference proteome</keyword>
<dbReference type="InterPro" id="IPR004358">
    <property type="entry name" value="Sig_transdc_His_kin-like_C"/>
</dbReference>
<dbReference type="GO" id="GO:0006355">
    <property type="term" value="P:regulation of DNA-templated transcription"/>
    <property type="evidence" value="ECO:0007669"/>
    <property type="project" value="InterPro"/>
</dbReference>
<dbReference type="InterPro" id="IPR003661">
    <property type="entry name" value="HisK_dim/P_dom"/>
</dbReference>
<dbReference type="SUPFAM" id="SSF55874">
    <property type="entry name" value="ATPase domain of HSP90 chaperone/DNA topoisomerase II/histidine kinase"/>
    <property type="match status" value="1"/>
</dbReference>
<sequence>MPLSSRRPDDAPSHNAPALPPESDAQRLLEELRIHQVELQLQSDALQASQQEALAQAERYRHLLRAAPVPLCQLDERGAIRAPNDALCQLLGQPAHTLQDQLLYRLGHDELQRVRALQAVQQSTHQKSHEVRGVWLRGAEAPLLVDLHFSEVPTPQGGQHRWLVALVDQTARHREHEALQEANEALHKALAVNQELALLADRSPNAVMICDADQRIRWVNPSFIQATGYSLQEARGMRPDDLLGPGQDDATVRLMQQRVMRGEAVDRIRVPRQTRLGTQYWAEVSVLPVHNEAGLISRHIVIERDISDRLQAESEREALMKAEANHAVKTEFLSRMSHNMRTPLNAVMGFAHLLLQGPEAVPLPGQRKKLEIIHQAGQQLLGLVNQALQLAQLEHALEDYAPEAINLQPLASDCATLMAAQAHAQGLQIVCDVPIIYAMGDAQRVREILDNLLSNAVKYSMRPGVIEVRGQLDPVTHLVQLTVRDPGVGIAPQDQARIFQPFTRLDETAGMAPGHGIGLAICKRLAELMLGDLTVHSTVGQGSTFTLTLPAADHLMAHPTPVTTGDTDEPPLELPAMRLLCVEDNAMNRVLIEAVFSTQPQVQVAMACTLNEGLQCVRGAPPDVVLLDINLPDGHGLTLAHEVAQWPAERRPLVIALSADALPESIAVATDTGVDHYLVKPLQINRLLNILHAHFRV</sequence>
<dbReference type="FunFam" id="3.30.565.10:FF:000006">
    <property type="entry name" value="Sensor histidine kinase WalK"/>
    <property type="match status" value="1"/>
</dbReference>
<keyword evidence="6 13" id="KW-0418">Kinase</keyword>
<evidence type="ECO:0000256" key="2">
    <source>
        <dbReference type="ARBA" id="ARBA00004429"/>
    </source>
</evidence>
<evidence type="ECO:0000256" key="8">
    <source>
        <dbReference type="SAM" id="MobiDB-lite"/>
    </source>
</evidence>
<dbReference type="Gene3D" id="1.10.287.130">
    <property type="match status" value="1"/>
</dbReference>
<evidence type="ECO:0000256" key="3">
    <source>
        <dbReference type="ARBA" id="ARBA00012438"/>
    </source>
</evidence>
<evidence type="ECO:0000256" key="7">
    <source>
        <dbReference type="PROSITE-ProRule" id="PRU00169"/>
    </source>
</evidence>
<dbReference type="Pfam" id="PF00512">
    <property type="entry name" value="HisKA"/>
    <property type="match status" value="1"/>
</dbReference>
<dbReference type="SMART" id="SM00448">
    <property type="entry name" value="REC"/>
    <property type="match status" value="1"/>
</dbReference>
<keyword evidence="4 7" id="KW-0597">Phosphoprotein</keyword>
<dbReference type="SMART" id="SM00388">
    <property type="entry name" value="HisKA"/>
    <property type="match status" value="1"/>
</dbReference>
<dbReference type="AlphaFoldDB" id="A0A4Q9H1J5"/>
<dbReference type="EMBL" id="SIXI01000005">
    <property type="protein sequence ID" value="TBO29266.1"/>
    <property type="molecule type" value="Genomic_DNA"/>
</dbReference>
<dbReference type="SMART" id="SM00387">
    <property type="entry name" value="HATPase_c"/>
    <property type="match status" value="1"/>
</dbReference>
<evidence type="ECO:0000259" key="10">
    <source>
        <dbReference type="PROSITE" id="PS50110"/>
    </source>
</evidence>
<dbReference type="PROSITE" id="PS50109">
    <property type="entry name" value="HIS_KIN"/>
    <property type="match status" value="1"/>
</dbReference>
<dbReference type="InterPro" id="IPR005467">
    <property type="entry name" value="His_kinase_dom"/>
</dbReference>
<dbReference type="InterPro" id="IPR000700">
    <property type="entry name" value="PAS-assoc_C"/>
</dbReference>
<dbReference type="SMART" id="SM00091">
    <property type="entry name" value="PAS"/>
    <property type="match status" value="2"/>
</dbReference>
<comment type="subcellular location">
    <subcellularLocation>
        <location evidence="2">Cell inner membrane</location>
        <topology evidence="2">Multi-pass membrane protein</topology>
    </subcellularLocation>
</comment>
<dbReference type="SUPFAM" id="SSF55785">
    <property type="entry name" value="PYP-like sensor domain (PAS domain)"/>
    <property type="match status" value="2"/>
</dbReference>
<dbReference type="PROSITE" id="PS50113">
    <property type="entry name" value="PAC"/>
    <property type="match status" value="1"/>
</dbReference>
<feature type="domain" description="Histidine kinase" evidence="9">
    <location>
        <begin position="335"/>
        <end position="553"/>
    </location>
</feature>
<dbReference type="CDD" id="cd17546">
    <property type="entry name" value="REC_hyHK_CKI1_RcsC-like"/>
    <property type="match status" value="1"/>
</dbReference>
<dbReference type="Proteomes" id="UP000292120">
    <property type="component" value="Unassembled WGS sequence"/>
</dbReference>
<name>A0A4Q9H1J5_9BURK</name>
<dbReference type="InterPro" id="IPR035965">
    <property type="entry name" value="PAS-like_dom_sf"/>
</dbReference>
<keyword evidence="5" id="KW-0808">Transferase</keyword>
<dbReference type="InterPro" id="IPR011006">
    <property type="entry name" value="CheY-like_superfamily"/>
</dbReference>
<feature type="compositionally biased region" description="Basic and acidic residues" evidence="8">
    <location>
        <begin position="1"/>
        <end position="12"/>
    </location>
</feature>
<dbReference type="GO" id="GO:0005886">
    <property type="term" value="C:plasma membrane"/>
    <property type="evidence" value="ECO:0007669"/>
    <property type="project" value="UniProtKB-SubCell"/>
</dbReference>
<dbReference type="InterPro" id="IPR036890">
    <property type="entry name" value="HATPase_C_sf"/>
</dbReference>
<evidence type="ECO:0000313" key="13">
    <source>
        <dbReference type="EMBL" id="TBO29266.1"/>
    </source>
</evidence>
<dbReference type="Gene3D" id="3.30.565.10">
    <property type="entry name" value="Histidine kinase-like ATPase, C-terminal domain"/>
    <property type="match status" value="1"/>
</dbReference>
<evidence type="ECO:0000256" key="5">
    <source>
        <dbReference type="ARBA" id="ARBA00022679"/>
    </source>
</evidence>
<feature type="domain" description="PAS" evidence="11">
    <location>
        <begin position="192"/>
        <end position="263"/>
    </location>
</feature>
<reference evidence="13 14" key="1">
    <citation type="submission" date="2019-02" db="EMBL/GenBank/DDBJ databases">
        <title>Aquabacterium sp. strain KMB7.</title>
        <authorList>
            <person name="Chen W.-M."/>
        </authorList>
    </citation>
    <scope>NUCLEOTIDE SEQUENCE [LARGE SCALE GENOMIC DNA]</scope>
    <source>
        <strain evidence="13 14">KMB7</strain>
    </source>
</reference>
<dbReference type="InterPro" id="IPR001789">
    <property type="entry name" value="Sig_transdc_resp-reg_receiver"/>
</dbReference>
<evidence type="ECO:0000256" key="6">
    <source>
        <dbReference type="ARBA" id="ARBA00022777"/>
    </source>
</evidence>
<dbReference type="InterPro" id="IPR013656">
    <property type="entry name" value="PAS_4"/>
</dbReference>
<dbReference type="InterPro" id="IPR013767">
    <property type="entry name" value="PAS_fold"/>
</dbReference>
<dbReference type="CDD" id="cd00130">
    <property type="entry name" value="PAS"/>
    <property type="match status" value="2"/>
</dbReference>
<comment type="catalytic activity">
    <reaction evidence="1">
        <text>ATP + protein L-histidine = ADP + protein N-phospho-L-histidine.</text>
        <dbReference type="EC" id="2.7.13.3"/>
    </reaction>
</comment>
<evidence type="ECO:0000259" key="9">
    <source>
        <dbReference type="PROSITE" id="PS50109"/>
    </source>
</evidence>
<evidence type="ECO:0000256" key="1">
    <source>
        <dbReference type="ARBA" id="ARBA00000085"/>
    </source>
</evidence>
<feature type="region of interest" description="Disordered" evidence="8">
    <location>
        <begin position="1"/>
        <end position="23"/>
    </location>
</feature>
<feature type="domain" description="PAC" evidence="12">
    <location>
        <begin position="264"/>
        <end position="318"/>
    </location>
</feature>
<feature type="domain" description="Response regulatory" evidence="10">
    <location>
        <begin position="578"/>
        <end position="695"/>
    </location>
</feature>
<evidence type="ECO:0000259" key="12">
    <source>
        <dbReference type="PROSITE" id="PS50113"/>
    </source>
</evidence>
<feature type="modified residue" description="4-aspartylphosphate" evidence="7">
    <location>
        <position position="628"/>
    </location>
</feature>
<organism evidence="13 14">
    <name type="scientific">Aquabacterium lacunae</name>
    <dbReference type="NCBI Taxonomy" id="2528630"/>
    <lineage>
        <taxon>Bacteria</taxon>
        <taxon>Pseudomonadati</taxon>
        <taxon>Pseudomonadota</taxon>
        <taxon>Betaproteobacteria</taxon>
        <taxon>Burkholderiales</taxon>
        <taxon>Aquabacterium</taxon>
    </lineage>
</organism>
<dbReference type="PANTHER" id="PTHR43047:SF72">
    <property type="entry name" value="OSMOSENSING HISTIDINE PROTEIN KINASE SLN1"/>
    <property type="match status" value="1"/>
</dbReference>
<dbReference type="NCBIfam" id="TIGR00229">
    <property type="entry name" value="sensory_box"/>
    <property type="match status" value="2"/>
</dbReference>
<dbReference type="Gene3D" id="3.40.50.2300">
    <property type="match status" value="1"/>
</dbReference>
<dbReference type="SUPFAM" id="SSF47384">
    <property type="entry name" value="Homodimeric domain of signal transducing histidine kinase"/>
    <property type="match status" value="1"/>
</dbReference>
<dbReference type="Pfam" id="PF00989">
    <property type="entry name" value="PAS"/>
    <property type="match status" value="1"/>
</dbReference>
<dbReference type="InterPro" id="IPR036097">
    <property type="entry name" value="HisK_dim/P_sf"/>
</dbReference>
<dbReference type="Pfam" id="PF02518">
    <property type="entry name" value="HATPase_c"/>
    <property type="match status" value="1"/>
</dbReference>
<dbReference type="PRINTS" id="PR00344">
    <property type="entry name" value="BCTRLSENSOR"/>
</dbReference>
<dbReference type="InterPro" id="IPR003594">
    <property type="entry name" value="HATPase_dom"/>
</dbReference>
<dbReference type="RefSeq" id="WP_130968562.1">
    <property type="nucleotide sequence ID" value="NZ_SIXI01000005.1"/>
</dbReference>
<dbReference type="GO" id="GO:0009927">
    <property type="term" value="F:histidine phosphotransfer kinase activity"/>
    <property type="evidence" value="ECO:0007669"/>
    <property type="project" value="TreeGrafter"/>
</dbReference>
<protein>
    <recommendedName>
        <fullName evidence="3">histidine kinase</fullName>
        <ecNumber evidence="3">2.7.13.3</ecNumber>
    </recommendedName>
</protein>